<organism evidence="1 2">
    <name type="scientific">Pedobacter frigidisoli</name>
    <dbReference type="NCBI Taxonomy" id="2530455"/>
    <lineage>
        <taxon>Bacteria</taxon>
        <taxon>Pseudomonadati</taxon>
        <taxon>Bacteroidota</taxon>
        <taxon>Sphingobacteriia</taxon>
        <taxon>Sphingobacteriales</taxon>
        <taxon>Sphingobacteriaceae</taxon>
        <taxon>Pedobacter</taxon>
    </lineage>
</organism>
<dbReference type="AlphaFoldDB" id="A0A4R0P331"/>
<reference evidence="1 2" key="1">
    <citation type="submission" date="2019-02" db="EMBL/GenBank/DDBJ databases">
        <title>Pedobacter sp. RP-3-11 sp. nov., isolated from Arctic soil.</title>
        <authorList>
            <person name="Dahal R.H."/>
        </authorList>
    </citation>
    <scope>NUCLEOTIDE SEQUENCE [LARGE SCALE GENOMIC DNA]</scope>
    <source>
        <strain evidence="1 2">RP-3-11</strain>
    </source>
</reference>
<dbReference type="EMBL" id="SJSN01000004">
    <property type="protein sequence ID" value="TCD11264.1"/>
    <property type="molecule type" value="Genomic_DNA"/>
</dbReference>
<dbReference type="RefSeq" id="WP_131557278.1">
    <property type="nucleotide sequence ID" value="NZ_SJSN01000004.1"/>
</dbReference>
<dbReference type="Proteomes" id="UP000291485">
    <property type="component" value="Unassembled WGS sequence"/>
</dbReference>
<evidence type="ECO:0000313" key="2">
    <source>
        <dbReference type="Proteomes" id="UP000291485"/>
    </source>
</evidence>
<keyword evidence="2" id="KW-1185">Reference proteome</keyword>
<proteinExistence type="predicted"/>
<comment type="caution">
    <text evidence="1">The sequence shown here is derived from an EMBL/GenBank/DDBJ whole genome shotgun (WGS) entry which is preliminary data.</text>
</comment>
<dbReference type="InterPro" id="IPR032025">
    <property type="entry name" value="DUF5063"/>
</dbReference>
<dbReference type="OrthoDB" id="2882299at2"/>
<accession>A0A4R0P331</accession>
<sequence>MADKLSTEIREFLERTSTQTFLFAARQFVDLLETENIDKEIFYSKTHTALLDLYSAGHKLDLIELNYSSADSDFDRETIFENKNVGLISELGAETFYWEIFDPTYSEKDGKPNAGWTITDREASQGWLVDDFADIYRDLKIELIKIEKIRTDEAVEDALWQLKWSFTHHWGQHCINALRYFHHFYYDGKQTL</sequence>
<protein>
    <submittedName>
        <fullName evidence="1">DUF5063 domain-containing protein</fullName>
    </submittedName>
</protein>
<gene>
    <name evidence="1" type="ORF">EZ449_07180</name>
</gene>
<dbReference type="Pfam" id="PF16702">
    <property type="entry name" value="DUF5063"/>
    <property type="match status" value="1"/>
</dbReference>
<dbReference type="InterPro" id="IPR038312">
    <property type="entry name" value="DUF5063_sf"/>
</dbReference>
<dbReference type="Gene3D" id="1.20.120.1550">
    <property type="entry name" value="Protein of unknown function DUF5063"/>
    <property type="match status" value="1"/>
</dbReference>
<evidence type="ECO:0000313" key="1">
    <source>
        <dbReference type="EMBL" id="TCD11264.1"/>
    </source>
</evidence>
<name>A0A4R0P331_9SPHI</name>